<accession>A0A8J7S234</accession>
<dbReference type="InterPro" id="IPR031804">
    <property type="entry name" value="DUF4743"/>
</dbReference>
<dbReference type="PROSITE" id="PS51462">
    <property type="entry name" value="NUDIX"/>
    <property type="match status" value="1"/>
</dbReference>
<organism evidence="2 3">
    <name type="scientific">Marivibrio halodurans</name>
    <dbReference type="NCBI Taxonomy" id="2039722"/>
    <lineage>
        <taxon>Bacteria</taxon>
        <taxon>Pseudomonadati</taxon>
        <taxon>Pseudomonadota</taxon>
        <taxon>Alphaproteobacteria</taxon>
        <taxon>Rhodospirillales</taxon>
        <taxon>Rhodospirillaceae</taxon>
        <taxon>Marivibrio</taxon>
    </lineage>
</organism>
<reference evidence="2" key="1">
    <citation type="submission" date="2021-04" db="EMBL/GenBank/DDBJ databases">
        <authorList>
            <person name="Zhang D.-C."/>
        </authorList>
    </citation>
    <scope>NUCLEOTIDE SEQUENCE</scope>
    <source>
        <strain evidence="2">CGMCC 1.15697</strain>
    </source>
</reference>
<dbReference type="Proteomes" id="UP000672602">
    <property type="component" value="Unassembled WGS sequence"/>
</dbReference>
<dbReference type="Pfam" id="PF15916">
    <property type="entry name" value="DUF4743"/>
    <property type="match status" value="1"/>
</dbReference>
<keyword evidence="3" id="KW-1185">Reference proteome</keyword>
<evidence type="ECO:0000313" key="2">
    <source>
        <dbReference type="EMBL" id="MBP5858917.1"/>
    </source>
</evidence>
<evidence type="ECO:0000313" key="3">
    <source>
        <dbReference type="Proteomes" id="UP000672602"/>
    </source>
</evidence>
<dbReference type="EMBL" id="JAGMWN010000013">
    <property type="protein sequence ID" value="MBP5858917.1"/>
    <property type="molecule type" value="Genomic_DNA"/>
</dbReference>
<evidence type="ECO:0000259" key="1">
    <source>
        <dbReference type="PROSITE" id="PS51462"/>
    </source>
</evidence>
<proteinExistence type="predicted"/>
<dbReference type="Gene3D" id="3.90.79.10">
    <property type="entry name" value="Nucleoside Triphosphate Pyrophosphohydrolase"/>
    <property type="match status" value="1"/>
</dbReference>
<sequence>MSFLDRIAACNNADMSDFAPLHGFGTRIGWVRRERAGLLTQHAGAFQVTEAGLTLAPALASGAEATEAVDRALRELAAQGHIAGWREEPYRVATRYGAPALMVVERAAAPFLGIRSWGVHMTGYVRRPDGGLDLWIAERAHDKPTYPGELDNMVAGGQPATLGLFDNLVKECAEEAAIPETLARAARPVGTIGYRHALAAGLKPDEMFCFDLELPDDFTPENTDGEVHAFFRLPAEEVMAMVRESDRFKFNCALVLIDFFIRHGLVAPDDESDYAEICRGLRSG</sequence>
<gene>
    <name evidence="2" type="ORF">KAJ83_17995</name>
</gene>
<dbReference type="PANTHER" id="PTHR13622:SF8">
    <property type="entry name" value="THIAMIN PYROPHOSPHOKINASE 1"/>
    <property type="match status" value="1"/>
</dbReference>
<dbReference type="InterPro" id="IPR015797">
    <property type="entry name" value="NUDIX_hydrolase-like_dom_sf"/>
</dbReference>
<comment type="caution">
    <text evidence="2">The sequence shown here is derived from an EMBL/GenBank/DDBJ whole genome shotgun (WGS) entry which is preliminary data.</text>
</comment>
<name>A0A8J7S234_9PROT</name>
<dbReference type="AlphaFoldDB" id="A0A8J7S234"/>
<feature type="domain" description="Nudix hydrolase" evidence="1">
    <location>
        <begin position="116"/>
        <end position="258"/>
    </location>
</feature>
<dbReference type="InterPro" id="IPR000086">
    <property type="entry name" value="NUDIX_hydrolase_dom"/>
</dbReference>
<dbReference type="GO" id="GO:0044715">
    <property type="term" value="F:8-oxo-dGDP phosphatase activity"/>
    <property type="evidence" value="ECO:0007669"/>
    <property type="project" value="TreeGrafter"/>
</dbReference>
<protein>
    <submittedName>
        <fullName evidence="2">DUF4743 domain-containing protein</fullName>
    </submittedName>
</protein>
<dbReference type="FunFam" id="3.90.79.10:FF:000019">
    <property type="entry name" value="Thiamin pyrophosphokinase, putative"/>
    <property type="match status" value="1"/>
</dbReference>
<dbReference type="PANTHER" id="PTHR13622">
    <property type="entry name" value="THIAMIN PYROPHOSPHOKINASE"/>
    <property type="match status" value="1"/>
</dbReference>
<dbReference type="CDD" id="cd03676">
    <property type="entry name" value="NUDIX_Tnr3_like"/>
    <property type="match status" value="1"/>
</dbReference>
<dbReference type="RefSeq" id="WP_210683511.1">
    <property type="nucleotide sequence ID" value="NZ_JAGMWN010000013.1"/>
</dbReference>
<dbReference type="SUPFAM" id="SSF55811">
    <property type="entry name" value="Nudix"/>
    <property type="match status" value="1"/>
</dbReference>